<comment type="caution">
    <text evidence="7">The sequence shown here is derived from an EMBL/GenBank/DDBJ whole genome shotgun (WGS) entry which is preliminary data.</text>
</comment>
<evidence type="ECO:0000313" key="8">
    <source>
        <dbReference type="Proteomes" id="UP000471031"/>
    </source>
</evidence>
<dbReference type="PROSITE" id="PS50885">
    <property type="entry name" value="HAMP"/>
    <property type="match status" value="1"/>
</dbReference>
<dbReference type="CDD" id="cd06225">
    <property type="entry name" value="HAMP"/>
    <property type="match status" value="1"/>
</dbReference>
<dbReference type="InterPro" id="IPR004089">
    <property type="entry name" value="MCPsignal_dom"/>
</dbReference>
<reference evidence="7 8" key="1">
    <citation type="submission" date="2020-01" db="EMBL/GenBank/DDBJ databases">
        <title>Whole genome sequence of Heliobacterium gestii DSM 11169.</title>
        <authorList>
            <person name="Kyndt J.A."/>
            <person name="Meyer T.E."/>
        </authorList>
    </citation>
    <scope>NUCLEOTIDE SEQUENCE [LARGE SCALE GENOMIC DNA]</scope>
    <source>
        <strain evidence="7 8">DSM 11169</strain>
    </source>
</reference>
<evidence type="ECO:0000256" key="4">
    <source>
        <dbReference type="SAM" id="Phobius"/>
    </source>
</evidence>
<keyword evidence="4" id="KW-1133">Transmembrane helix</keyword>
<dbReference type="InterPro" id="IPR024478">
    <property type="entry name" value="HlyB_4HB_MCP"/>
</dbReference>
<dbReference type="OrthoDB" id="2078696at2"/>
<dbReference type="GO" id="GO:0016020">
    <property type="term" value="C:membrane"/>
    <property type="evidence" value="ECO:0007669"/>
    <property type="project" value="InterPro"/>
</dbReference>
<gene>
    <name evidence="7" type="ORF">GTO89_03360</name>
</gene>
<dbReference type="PANTHER" id="PTHR32089:SF112">
    <property type="entry name" value="LYSOZYME-LIKE PROTEIN-RELATED"/>
    <property type="match status" value="1"/>
</dbReference>
<evidence type="ECO:0000259" key="5">
    <source>
        <dbReference type="PROSITE" id="PS50111"/>
    </source>
</evidence>
<dbReference type="PANTHER" id="PTHR32089">
    <property type="entry name" value="METHYL-ACCEPTING CHEMOTAXIS PROTEIN MCPB"/>
    <property type="match status" value="1"/>
</dbReference>
<proteinExistence type="inferred from homology"/>
<dbReference type="EMBL" id="WXEX01000002">
    <property type="protein sequence ID" value="MZP42073.1"/>
    <property type="molecule type" value="Genomic_DNA"/>
</dbReference>
<dbReference type="SMART" id="SM00283">
    <property type="entry name" value="MA"/>
    <property type="match status" value="1"/>
</dbReference>
<dbReference type="InterPro" id="IPR003660">
    <property type="entry name" value="HAMP_dom"/>
</dbReference>
<dbReference type="Pfam" id="PF12729">
    <property type="entry name" value="4HB_MCP_1"/>
    <property type="match status" value="1"/>
</dbReference>
<dbReference type="PRINTS" id="PR00260">
    <property type="entry name" value="CHEMTRNSDUCR"/>
</dbReference>
<feature type="transmembrane region" description="Helical" evidence="4">
    <location>
        <begin position="194"/>
        <end position="215"/>
    </location>
</feature>
<dbReference type="GO" id="GO:0006935">
    <property type="term" value="P:chemotaxis"/>
    <property type="evidence" value="ECO:0007669"/>
    <property type="project" value="InterPro"/>
</dbReference>
<protein>
    <submittedName>
        <fullName evidence="7">HAMP domain-containing protein</fullName>
    </submittedName>
</protein>
<dbReference type="SMART" id="SM00304">
    <property type="entry name" value="HAMP"/>
    <property type="match status" value="1"/>
</dbReference>
<keyword evidence="8" id="KW-1185">Reference proteome</keyword>
<evidence type="ECO:0000259" key="6">
    <source>
        <dbReference type="PROSITE" id="PS50885"/>
    </source>
</evidence>
<comment type="similarity">
    <text evidence="2">Belongs to the methyl-accepting chemotaxis (MCP) protein family.</text>
</comment>
<keyword evidence="4" id="KW-0472">Membrane</keyword>
<dbReference type="SUPFAM" id="SSF58104">
    <property type="entry name" value="Methyl-accepting chemotaxis protein (MCP) signaling domain"/>
    <property type="match status" value="1"/>
</dbReference>
<dbReference type="GO" id="GO:0004888">
    <property type="term" value="F:transmembrane signaling receptor activity"/>
    <property type="evidence" value="ECO:0007669"/>
    <property type="project" value="InterPro"/>
</dbReference>
<dbReference type="Pfam" id="PF00672">
    <property type="entry name" value="HAMP"/>
    <property type="match status" value="1"/>
</dbReference>
<dbReference type="GO" id="GO:0007165">
    <property type="term" value="P:signal transduction"/>
    <property type="evidence" value="ECO:0007669"/>
    <property type="project" value="UniProtKB-KW"/>
</dbReference>
<sequence>MRMLSHMKVGTRILLVILISCLIAASVGVYGLSSLSNEKAEMDSMYSNALLPIRYLGEAKAKLQQYRVAVYNHIISTDRQDLNDWEAKTKEYASVFEQELRKYDGTEKSADEKRMLADVQSAWNSYREVAQRVVQASSLATAEGNAKAIMIAHTEGRKIAGDLDDKLERLLQYQADMSEQTKKKSDEAYGTTRMVTVVAIIAAFLLSLTLGFVLARSLSKPLGELEQLAGAIARGDLTKNVDSTDGSDEISSLSRSIHQMVDNLRDFVKHVQSGAQSVAASSEQISASSQQLASGAQSQAQEAQSLSSMMNDMAGAATQVATSAQKAALSSEATTSATMEGGKIIDDTVRGMDAIAENVMVLGQNSEKIGEIVEMIDDIAAQTNLLALNAAIEAARAGDAGKGFAVVADEVRKLAERSGSATKEIGSLIKQIQQVTARAVEATESGRELTQQAGASFQNIKEQVKQTATEVGEIAAAAEEQAATTEQASRAVQNVAAIAEESSAGAQETASAIEAMSALATELQTGSAKYKV</sequence>
<dbReference type="Gene3D" id="1.10.287.950">
    <property type="entry name" value="Methyl-accepting chemotaxis protein"/>
    <property type="match status" value="1"/>
</dbReference>
<feature type="domain" description="Methyl-accepting transducer" evidence="5">
    <location>
        <begin position="274"/>
        <end position="517"/>
    </location>
</feature>
<accession>A0A845LEW8</accession>
<evidence type="ECO:0000313" key="7">
    <source>
        <dbReference type="EMBL" id="MZP42073.1"/>
    </source>
</evidence>
<dbReference type="RefSeq" id="WP_161260653.1">
    <property type="nucleotide sequence ID" value="NZ_JAFBDC010000002.1"/>
</dbReference>
<name>A0A845LEW8_HELGE</name>
<dbReference type="FunFam" id="1.10.287.950:FF:000001">
    <property type="entry name" value="Methyl-accepting chemotaxis sensory transducer"/>
    <property type="match status" value="1"/>
</dbReference>
<dbReference type="AlphaFoldDB" id="A0A845LEW8"/>
<evidence type="ECO:0000256" key="3">
    <source>
        <dbReference type="PROSITE-ProRule" id="PRU00284"/>
    </source>
</evidence>
<feature type="domain" description="HAMP" evidence="6">
    <location>
        <begin position="216"/>
        <end position="269"/>
    </location>
</feature>
<evidence type="ECO:0000256" key="1">
    <source>
        <dbReference type="ARBA" id="ARBA00023224"/>
    </source>
</evidence>
<dbReference type="PROSITE" id="PS50111">
    <property type="entry name" value="CHEMOTAXIS_TRANSDUC_2"/>
    <property type="match status" value="1"/>
</dbReference>
<dbReference type="Proteomes" id="UP000471031">
    <property type="component" value="Unassembled WGS sequence"/>
</dbReference>
<evidence type="ECO:0000256" key="2">
    <source>
        <dbReference type="ARBA" id="ARBA00029447"/>
    </source>
</evidence>
<dbReference type="Pfam" id="PF00015">
    <property type="entry name" value="MCPsignal"/>
    <property type="match status" value="1"/>
</dbReference>
<keyword evidence="1 3" id="KW-0807">Transducer</keyword>
<dbReference type="InterPro" id="IPR004090">
    <property type="entry name" value="Chemotax_Me-accpt_rcpt"/>
</dbReference>
<organism evidence="7 8">
    <name type="scientific">Heliomicrobium gestii</name>
    <name type="common">Heliobacterium gestii</name>
    <dbReference type="NCBI Taxonomy" id="2699"/>
    <lineage>
        <taxon>Bacteria</taxon>
        <taxon>Bacillati</taxon>
        <taxon>Bacillota</taxon>
        <taxon>Clostridia</taxon>
        <taxon>Eubacteriales</taxon>
        <taxon>Heliobacteriaceae</taxon>
        <taxon>Heliomicrobium</taxon>
    </lineage>
</organism>
<keyword evidence="4" id="KW-0812">Transmembrane</keyword>